<evidence type="ECO:0000256" key="5">
    <source>
        <dbReference type="ARBA" id="ARBA00022787"/>
    </source>
</evidence>
<dbReference type="Pfam" id="PF26545">
    <property type="entry name" value="Mdm34_N"/>
    <property type="match status" value="1"/>
</dbReference>
<comment type="subcellular location">
    <subcellularLocation>
        <location evidence="1">Membrane</location>
    </subcellularLocation>
</comment>
<protein>
    <recommendedName>
        <fullName evidence="11">SMP-LTD domain-containing protein</fullName>
    </recommendedName>
</protein>
<dbReference type="PROSITE" id="PS51847">
    <property type="entry name" value="SMP"/>
    <property type="match status" value="1"/>
</dbReference>
<dbReference type="PANTHER" id="PTHR28185:SF1">
    <property type="entry name" value="MITOCHONDRIAL DISTRIBUTION AND MORPHOLOGY PROTEIN 34"/>
    <property type="match status" value="1"/>
</dbReference>
<keyword evidence="5" id="KW-1000">Mitochondrion outer membrane</keyword>
<evidence type="ECO:0000259" key="11">
    <source>
        <dbReference type="PROSITE" id="PS51847"/>
    </source>
</evidence>
<keyword evidence="7" id="KW-0446">Lipid-binding</keyword>
<dbReference type="Proteomes" id="UP000673691">
    <property type="component" value="Unassembled WGS sequence"/>
</dbReference>
<evidence type="ECO:0000256" key="6">
    <source>
        <dbReference type="ARBA" id="ARBA00023055"/>
    </source>
</evidence>
<dbReference type="EMBL" id="JAEFCI010012867">
    <property type="protein sequence ID" value="KAG5455738.1"/>
    <property type="molecule type" value="Genomic_DNA"/>
</dbReference>
<organism evidence="12 13">
    <name type="scientific">Olpidium bornovanus</name>
    <dbReference type="NCBI Taxonomy" id="278681"/>
    <lineage>
        <taxon>Eukaryota</taxon>
        <taxon>Fungi</taxon>
        <taxon>Fungi incertae sedis</taxon>
        <taxon>Olpidiomycota</taxon>
        <taxon>Olpidiomycotina</taxon>
        <taxon>Olpidiomycetes</taxon>
        <taxon>Olpidiales</taxon>
        <taxon>Olpidiaceae</taxon>
        <taxon>Olpidium</taxon>
    </lineage>
</organism>
<keyword evidence="2" id="KW-0813">Transport</keyword>
<dbReference type="AlphaFoldDB" id="A0A8H8DEW0"/>
<feature type="region of interest" description="Disordered" evidence="10">
    <location>
        <begin position="18"/>
        <end position="94"/>
    </location>
</feature>
<evidence type="ECO:0000256" key="9">
    <source>
        <dbReference type="ARBA" id="ARBA00023136"/>
    </source>
</evidence>
<dbReference type="InterPro" id="IPR058825">
    <property type="entry name" value="MDM34_N"/>
</dbReference>
<evidence type="ECO:0000256" key="7">
    <source>
        <dbReference type="ARBA" id="ARBA00023121"/>
    </source>
</evidence>
<dbReference type="CDD" id="cd21673">
    <property type="entry name" value="SMP_Mdm34"/>
    <property type="match status" value="1"/>
</dbReference>
<feature type="region of interest" description="Disordered" evidence="10">
    <location>
        <begin position="116"/>
        <end position="146"/>
    </location>
</feature>
<reference evidence="12 13" key="1">
    <citation type="journal article" name="Sci. Rep.">
        <title>Genome-scale phylogenetic analyses confirm Olpidium as the closest living zoosporic fungus to the non-flagellated, terrestrial fungi.</title>
        <authorList>
            <person name="Chang Y."/>
            <person name="Rochon D."/>
            <person name="Sekimoto S."/>
            <person name="Wang Y."/>
            <person name="Chovatia M."/>
            <person name="Sandor L."/>
            <person name="Salamov A."/>
            <person name="Grigoriev I.V."/>
            <person name="Stajich J.E."/>
            <person name="Spatafora J.W."/>
        </authorList>
    </citation>
    <scope>NUCLEOTIDE SEQUENCE [LARGE SCALE GENOMIC DNA]</scope>
    <source>
        <strain evidence="12">S191</strain>
    </source>
</reference>
<proteinExistence type="predicted"/>
<evidence type="ECO:0000313" key="12">
    <source>
        <dbReference type="EMBL" id="KAG5455738.1"/>
    </source>
</evidence>
<dbReference type="GO" id="GO:0007005">
    <property type="term" value="P:mitochondrion organization"/>
    <property type="evidence" value="ECO:0007669"/>
    <property type="project" value="InterPro"/>
</dbReference>
<sequence>MQREGISRGLSFAAKAISRRKSGAAKGAPRRGNSAFFGGAPLSSGHRAGAEKPRPVRTGRNGGESARSSSLRVCPRGFRAPSRRRLDPPPRVAGCKGRSCAVRTACPVAASARVRDRGTKPVPSRLAARGPAKQTVGLCGGGDGRRRLSPYRKPASSRQFHDAPSLRAAAAFNWPEFNSELLADARRLLNGALNKGSKPTNIVSDIVVKELNMGSPPELEILEISELTEEKFRGIFKFTYLGDAFVVLETKVQVRQSLSWPILGNPRQDVLAAEPLVLPMRLRISSLCLNGIVVLVVDQHRGVTLAFKNDPVERVDVSSTFDGMPNVQRFLQAEIEKQLRSLFQDDLPAMVHTLSLRYLQEAWQRRGAEALRGDGPDATYEDSVANLSDRSESVSCGSVFGYEQPGTPSAADQLCGGWETFDDDSEGVNGMEAVTDYARLSSLYKGEGLKSLAQEACSDISDSLTLRDDMGPSSPRTRFNAGNVARSDISTSSTLRGLVVHSSGLLATARFVYGLGTVPATGTDSSVFRDLAVSWTGLAAVSERRLLLTRMFSGDWLRVEHVPNLDGPISDPRHSVAATAFNTCRRQLLRWLERTQSKHQGGRQFCS</sequence>
<evidence type="ECO:0000313" key="13">
    <source>
        <dbReference type="Proteomes" id="UP000673691"/>
    </source>
</evidence>
<dbReference type="GO" id="GO:0015914">
    <property type="term" value="P:phospholipid transport"/>
    <property type="evidence" value="ECO:0007669"/>
    <property type="project" value="TreeGrafter"/>
</dbReference>
<keyword evidence="4" id="KW-0812">Transmembrane</keyword>
<dbReference type="GO" id="GO:0008289">
    <property type="term" value="F:lipid binding"/>
    <property type="evidence" value="ECO:0007669"/>
    <property type="project" value="UniProtKB-KW"/>
</dbReference>
<dbReference type="GO" id="GO:0032865">
    <property type="term" value="C:ERMES complex"/>
    <property type="evidence" value="ECO:0007669"/>
    <property type="project" value="InterPro"/>
</dbReference>
<keyword evidence="13" id="KW-1185">Reference proteome</keyword>
<gene>
    <name evidence="12" type="ORF">BJ554DRAFT_4738</name>
</gene>
<evidence type="ECO:0000256" key="8">
    <source>
        <dbReference type="ARBA" id="ARBA00023128"/>
    </source>
</evidence>
<keyword evidence="8" id="KW-0496">Mitochondrion</keyword>
<dbReference type="OrthoDB" id="17927at2759"/>
<name>A0A8H8DEW0_9FUNG</name>
<keyword evidence="9" id="KW-0472">Membrane</keyword>
<dbReference type="InterPro" id="IPR031468">
    <property type="entry name" value="SMP_LBD"/>
</dbReference>
<dbReference type="GO" id="GO:1990456">
    <property type="term" value="P:mitochondrion-endoplasmic reticulum membrane tethering"/>
    <property type="evidence" value="ECO:0007669"/>
    <property type="project" value="TreeGrafter"/>
</dbReference>
<accession>A0A8H8DEW0</accession>
<comment type="caution">
    <text evidence="12">The sequence shown here is derived from an EMBL/GenBank/DDBJ whole genome shotgun (WGS) entry which is preliminary data.</text>
</comment>
<evidence type="ECO:0000256" key="2">
    <source>
        <dbReference type="ARBA" id="ARBA00022448"/>
    </source>
</evidence>
<evidence type="ECO:0000256" key="10">
    <source>
        <dbReference type="SAM" id="MobiDB-lite"/>
    </source>
</evidence>
<evidence type="ECO:0000256" key="3">
    <source>
        <dbReference type="ARBA" id="ARBA00022452"/>
    </source>
</evidence>
<evidence type="ECO:0000256" key="1">
    <source>
        <dbReference type="ARBA" id="ARBA00004370"/>
    </source>
</evidence>
<keyword evidence="6" id="KW-0445">Lipid transport</keyword>
<evidence type="ECO:0000256" key="4">
    <source>
        <dbReference type="ARBA" id="ARBA00022692"/>
    </source>
</evidence>
<keyword evidence="3" id="KW-1134">Transmembrane beta strand</keyword>
<dbReference type="InterPro" id="IPR027536">
    <property type="entry name" value="MDM34"/>
</dbReference>
<dbReference type="PANTHER" id="PTHR28185">
    <property type="entry name" value="MITOCHONDRIAL DISTRIBUTION AND MORPHOLOGY PROTEIN 34"/>
    <property type="match status" value="1"/>
</dbReference>
<feature type="domain" description="SMP-LTD" evidence="11">
    <location>
        <begin position="168"/>
        <end position="356"/>
    </location>
</feature>